<keyword evidence="2" id="KW-0732">Signal</keyword>
<accession>A0AAV9H1C6</accession>
<comment type="caution">
    <text evidence="3">The sequence shown here is derived from an EMBL/GenBank/DDBJ whole genome shotgun (WGS) entry which is preliminary data.</text>
</comment>
<evidence type="ECO:0000313" key="3">
    <source>
        <dbReference type="EMBL" id="KAK4452661.1"/>
    </source>
</evidence>
<organism evidence="3 4">
    <name type="scientific">Podospora aff. communis PSN243</name>
    <dbReference type="NCBI Taxonomy" id="3040156"/>
    <lineage>
        <taxon>Eukaryota</taxon>
        <taxon>Fungi</taxon>
        <taxon>Dikarya</taxon>
        <taxon>Ascomycota</taxon>
        <taxon>Pezizomycotina</taxon>
        <taxon>Sordariomycetes</taxon>
        <taxon>Sordariomycetidae</taxon>
        <taxon>Sordariales</taxon>
        <taxon>Podosporaceae</taxon>
        <taxon>Podospora</taxon>
    </lineage>
</organism>
<evidence type="ECO:0000256" key="2">
    <source>
        <dbReference type="SAM" id="SignalP"/>
    </source>
</evidence>
<proteinExistence type="predicted"/>
<feature type="signal peptide" evidence="2">
    <location>
        <begin position="1"/>
        <end position="26"/>
    </location>
</feature>
<name>A0AAV9H1C6_9PEZI</name>
<reference evidence="3" key="1">
    <citation type="journal article" date="2023" name="Mol. Phylogenet. Evol.">
        <title>Genome-scale phylogeny and comparative genomics of the fungal order Sordariales.</title>
        <authorList>
            <person name="Hensen N."/>
            <person name="Bonometti L."/>
            <person name="Westerberg I."/>
            <person name="Brannstrom I.O."/>
            <person name="Guillou S."/>
            <person name="Cros-Aarteil S."/>
            <person name="Calhoun S."/>
            <person name="Haridas S."/>
            <person name="Kuo A."/>
            <person name="Mondo S."/>
            <person name="Pangilinan J."/>
            <person name="Riley R."/>
            <person name="LaButti K."/>
            <person name="Andreopoulos B."/>
            <person name="Lipzen A."/>
            <person name="Chen C."/>
            <person name="Yan M."/>
            <person name="Daum C."/>
            <person name="Ng V."/>
            <person name="Clum A."/>
            <person name="Steindorff A."/>
            <person name="Ohm R.A."/>
            <person name="Martin F."/>
            <person name="Silar P."/>
            <person name="Natvig D.O."/>
            <person name="Lalanne C."/>
            <person name="Gautier V."/>
            <person name="Ament-Velasquez S.L."/>
            <person name="Kruys A."/>
            <person name="Hutchinson M.I."/>
            <person name="Powell A.J."/>
            <person name="Barry K."/>
            <person name="Miller A.N."/>
            <person name="Grigoriev I.V."/>
            <person name="Debuchy R."/>
            <person name="Gladieux P."/>
            <person name="Hiltunen Thoren M."/>
            <person name="Johannesson H."/>
        </authorList>
    </citation>
    <scope>NUCLEOTIDE SEQUENCE</scope>
    <source>
        <strain evidence="3">PSN243</strain>
    </source>
</reference>
<dbReference type="EMBL" id="MU865923">
    <property type="protein sequence ID" value="KAK4452661.1"/>
    <property type="molecule type" value="Genomic_DNA"/>
</dbReference>
<dbReference type="Proteomes" id="UP001321760">
    <property type="component" value="Unassembled WGS sequence"/>
</dbReference>
<evidence type="ECO:0000313" key="4">
    <source>
        <dbReference type="Proteomes" id="UP001321760"/>
    </source>
</evidence>
<feature type="chain" id="PRO_5043384425" description="Secreted protein" evidence="2">
    <location>
        <begin position="27"/>
        <end position="76"/>
    </location>
</feature>
<keyword evidence="4" id="KW-1185">Reference proteome</keyword>
<feature type="region of interest" description="Disordered" evidence="1">
    <location>
        <begin position="50"/>
        <end position="76"/>
    </location>
</feature>
<evidence type="ECO:0008006" key="5">
    <source>
        <dbReference type="Google" id="ProtNLM"/>
    </source>
</evidence>
<gene>
    <name evidence="3" type="ORF">QBC34DRAFT_398020</name>
</gene>
<protein>
    <recommendedName>
        <fullName evidence="5">Secreted protein</fullName>
    </recommendedName>
</protein>
<dbReference type="AlphaFoldDB" id="A0AAV9H1C6"/>
<evidence type="ECO:0000256" key="1">
    <source>
        <dbReference type="SAM" id="MobiDB-lite"/>
    </source>
</evidence>
<sequence>MISSIFSPVHPYFFFFCVVLISTGRAAGEAGHCQCRPLVYVSAQIRRLLAPRGDPPKKGPTGRRDRLPRVSLNVPA</sequence>
<feature type="compositionally biased region" description="Basic and acidic residues" evidence="1">
    <location>
        <begin position="54"/>
        <end position="68"/>
    </location>
</feature>
<reference evidence="3" key="2">
    <citation type="submission" date="2023-05" db="EMBL/GenBank/DDBJ databases">
        <authorList>
            <consortium name="Lawrence Berkeley National Laboratory"/>
            <person name="Steindorff A."/>
            <person name="Hensen N."/>
            <person name="Bonometti L."/>
            <person name="Westerberg I."/>
            <person name="Brannstrom I.O."/>
            <person name="Guillou S."/>
            <person name="Cros-Aarteil S."/>
            <person name="Calhoun S."/>
            <person name="Haridas S."/>
            <person name="Kuo A."/>
            <person name="Mondo S."/>
            <person name="Pangilinan J."/>
            <person name="Riley R."/>
            <person name="Labutti K."/>
            <person name="Andreopoulos B."/>
            <person name="Lipzen A."/>
            <person name="Chen C."/>
            <person name="Yanf M."/>
            <person name="Daum C."/>
            <person name="Ng V."/>
            <person name="Clum A."/>
            <person name="Ohm R."/>
            <person name="Martin F."/>
            <person name="Silar P."/>
            <person name="Natvig D."/>
            <person name="Lalanne C."/>
            <person name="Gautier V."/>
            <person name="Ament-Velasquez S.L."/>
            <person name="Kruys A."/>
            <person name="Hutchinson M.I."/>
            <person name="Powell A.J."/>
            <person name="Barry K."/>
            <person name="Miller A.N."/>
            <person name="Grigoriev I.V."/>
            <person name="Debuchy R."/>
            <person name="Gladieux P."/>
            <person name="Thoren M.H."/>
            <person name="Johannesson H."/>
        </authorList>
    </citation>
    <scope>NUCLEOTIDE SEQUENCE</scope>
    <source>
        <strain evidence="3">PSN243</strain>
    </source>
</reference>